<evidence type="ECO:0000256" key="1">
    <source>
        <dbReference type="ARBA" id="ARBA00008766"/>
    </source>
</evidence>
<dbReference type="Pfam" id="PF16188">
    <property type="entry name" value="Peptidase_M24_C"/>
    <property type="match status" value="1"/>
</dbReference>
<dbReference type="Gene3D" id="3.90.230.10">
    <property type="entry name" value="Creatinase/methionine aminopeptidase superfamily"/>
    <property type="match status" value="1"/>
</dbReference>
<evidence type="ECO:0000259" key="6">
    <source>
        <dbReference type="Pfam" id="PF01321"/>
    </source>
</evidence>
<dbReference type="InterPro" id="IPR033740">
    <property type="entry name" value="Pept_M24B"/>
</dbReference>
<dbReference type="GO" id="GO:0070006">
    <property type="term" value="F:metalloaminopeptidase activity"/>
    <property type="evidence" value="ECO:0007669"/>
    <property type="project" value="InterPro"/>
</dbReference>
<dbReference type="InterPro" id="IPR000994">
    <property type="entry name" value="Pept_M24"/>
</dbReference>
<name>A0A914KRN7_MELIC</name>
<dbReference type="Proteomes" id="UP000887563">
    <property type="component" value="Unplaced"/>
</dbReference>
<evidence type="ECO:0000256" key="3">
    <source>
        <dbReference type="ARBA" id="ARBA00022801"/>
    </source>
</evidence>
<dbReference type="WBParaSite" id="Minc3s00088g04163">
    <property type="protein sequence ID" value="Minc3s00088g04163"/>
    <property type="gene ID" value="Minc3s00088g04163"/>
</dbReference>
<dbReference type="SUPFAM" id="SSF55920">
    <property type="entry name" value="Creatinase/aminopeptidase"/>
    <property type="match status" value="1"/>
</dbReference>
<dbReference type="GO" id="GO:0046872">
    <property type="term" value="F:metal ion binding"/>
    <property type="evidence" value="ECO:0007669"/>
    <property type="project" value="UniProtKB-KW"/>
</dbReference>
<dbReference type="SUPFAM" id="SSF53092">
    <property type="entry name" value="Creatinase/prolidase N-terminal domain"/>
    <property type="match status" value="1"/>
</dbReference>
<dbReference type="Pfam" id="PF01321">
    <property type="entry name" value="Creatinase_N"/>
    <property type="match status" value="1"/>
</dbReference>
<reference evidence="9" key="1">
    <citation type="submission" date="2022-11" db="UniProtKB">
        <authorList>
            <consortium name="WormBaseParasite"/>
        </authorList>
    </citation>
    <scope>IDENTIFICATION</scope>
</reference>
<evidence type="ECO:0000259" key="7">
    <source>
        <dbReference type="Pfam" id="PF16188"/>
    </source>
</evidence>
<proteinExistence type="inferred from homology"/>
<keyword evidence="2" id="KW-0479">Metal-binding</keyword>
<dbReference type="FunFam" id="3.40.350.10:FF:000003">
    <property type="entry name" value="Xaa-pro aminopeptidase P"/>
    <property type="match status" value="1"/>
</dbReference>
<dbReference type="CDD" id="cd01085">
    <property type="entry name" value="APP"/>
    <property type="match status" value="1"/>
</dbReference>
<feature type="domain" description="Peptidase M24 C-terminal" evidence="7">
    <location>
        <begin position="641"/>
        <end position="704"/>
    </location>
</feature>
<dbReference type="PANTHER" id="PTHR43763:SF6">
    <property type="entry name" value="XAA-PRO AMINOPEPTIDASE 1"/>
    <property type="match status" value="1"/>
</dbReference>
<keyword evidence="8" id="KW-1185">Reference proteome</keyword>
<dbReference type="FunFam" id="3.90.230.10:FF:000009">
    <property type="entry name" value="xaa-Pro aminopeptidase 2"/>
    <property type="match status" value="1"/>
</dbReference>
<dbReference type="Pfam" id="PF16189">
    <property type="entry name" value="Creatinase_N_2"/>
    <property type="match status" value="2"/>
</dbReference>
<accession>A0A914KRN7</accession>
<dbReference type="InterPro" id="IPR000587">
    <property type="entry name" value="Creatinase_N"/>
</dbReference>
<dbReference type="AlphaFoldDB" id="A0A914KRN7"/>
<evidence type="ECO:0000256" key="2">
    <source>
        <dbReference type="ARBA" id="ARBA00022723"/>
    </source>
</evidence>
<feature type="region of interest" description="Disordered" evidence="4">
    <location>
        <begin position="1"/>
        <end position="26"/>
    </location>
</feature>
<dbReference type="InterPro" id="IPR032416">
    <property type="entry name" value="Peptidase_M24_C"/>
</dbReference>
<dbReference type="Pfam" id="PF00557">
    <property type="entry name" value="Peptidase_M24"/>
    <property type="match status" value="1"/>
</dbReference>
<evidence type="ECO:0000259" key="5">
    <source>
        <dbReference type="Pfam" id="PF00557"/>
    </source>
</evidence>
<comment type="similarity">
    <text evidence="1">Belongs to the peptidase M24B family.</text>
</comment>
<evidence type="ECO:0000256" key="4">
    <source>
        <dbReference type="SAM" id="MobiDB-lite"/>
    </source>
</evidence>
<protein>
    <submittedName>
        <fullName evidence="9">Uncharacterized protein</fullName>
    </submittedName>
</protein>
<feature type="domain" description="Peptidase M24" evidence="5">
    <location>
        <begin position="415"/>
        <end position="630"/>
    </location>
</feature>
<sequence length="705" mass="81735">MATTTIKDENSVLSPSENPHQLNGNLIETPTQQTITTTTEETQEEIVLQKNNLLQKLRDLFKNEEILGQKEHIDAYILPRTDAHNNEYINERDQRVKFISGFSGSNAWVIVTKENALLWTDGRYYIQAKSELYEGWTLMKLTGPDSIMPSDWIIQNLENGSKIGFDPKLFNFERAKNFNKKLKNYGIICTPIIKNLVDILWIERPTELAQKLFILPIEECGEEINSKLGRIREEMKRQKCDSLLLSCLDDIACKRDFSSMAEFSLLFRCIPVPPVKLVEGIFVSKNRKYLKNNFKGLFNLRGSDIPYVPVFYSYAIIMEINKTFLFVDMRKITPEISTYLKNNNVEIFDYQNVVSFLKEYHETSKNEFNTKMHKIWLSKSINYEIGSLFDKKYYYLADSPVSKMRTIKNLVELNGMRNSHIRDSAALIKFLYWINNEISLGHLVDEIRAARQINYYREQLDKFVSLSFETISAVDENAALPHYHVNENNDKKFIKDESVYLFDSGGQYYDGTTDVTRTICFSKNPTQHFCQMFTLVLRSHIDCACTKFPSETSPALFDGITRLPLWSNGYNFAHNVGHGVGHFLNVHEIPPCLGSTEKFGLKKGNVVTIEPGYYEENNFGIRIENCYEIVEAKNLQSGAKNFLEFEVLTFVPIQKNLIVRELLEQKHIDWLNNYHNKCFSVVGRFLQEKGMQEEYNFLAEACTPY</sequence>
<dbReference type="InterPro" id="IPR050422">
    <property type="entry name" value="X-Pro_aminopeptidase_P"/>
</dbReference>
<evidence type="ECO:0000313" key="8">
    <source>
        <dbReference type="Proteomes" id="UP000887563"/>
    </source>
</evidence>
<keyword evidence="3" id="KW-0378">Hydrolase</keyword>
<dbReference type="InterPro" id="IPR029149">
    <property type="entry name" value="Creatin/AminoP/Spt16_N"/>
</dbReference>
<feature type="compositionally biased region" description="Basic and acidic residues" evidence="4">
    <location>
        <begin position="1"/>
        <end position="10"/>
    </location>
</feature>
<dbReference type="Gene3D" id="3.40.350.10">
    <property type="entry name" value="Creatinase/prolidase N-terminal domain"/>
    <property type="match status" value="2"/>
</dbReference>
<evidence type="ECO:0000313" key="9">
    <source>
        <dbReference type="WBParaSite" id="Minc3s00088g04163"/>
    </source>
</evidence>
<dbReference type="InterPro" id="IPR036005">
    <property type="entry name" value="Creatinase/aminopeptidase-like"/>
</dbReference>
<dbReference type="PANTHER" id="PTHR43763">
    <property type="entry name" value="XAA-PRO AMINOPEPTIDASE 1"/>
    <property type="match status" value="1"/>
</dbReference>
<dbReference type="GO" id="GO:0005737">
    <property type="term" value="C:cytoplasm"/>
    <property type="evidence" value="ECO:0007669"/>
    <property type="project" value="UniProtKB-ARBA"/>
</dbReference>
<feature type="compositionally biased region" description="Polar residues" evidence="4">
    <location>
        <begin position="11"/>
        <end position="26"/>
    </location>
</feature>
<feature type="domain" description="Creatinase N-terminal" evidence="6">
    <location>
        <begin position="70"/>
        <end position="184"/>
    </location>
</feature>
<organism evidence="8 9">
    <name type="scientific">Meloidogyne incognita</name>
    <name type="common">Southern root-knot nematode worm</name>
    <name type="synonym">Oxyuris incognita</name>
    <dbReference type="NCBI Taxonomy" id="6306"/>
    <lineage>
        <taxon>Eukaryota</taxon>
        <taxon>Metazoa</taxon>
        <taxon>Ecdysozoa</taxon>
        <taxon>Nematoda</taxon>
        <taxon>Chromadorea</taxon>
        <taxon>Rhabditida</taxon>
        <taxon>Tylenchina</taxon>
        <taxon>Tylenchomorpha</taxon>
        <taxon>Tylenchoidea</taxon>
        <taxon>Meloidogynidae</taxon>
        <taxon>Meloidogyninae</taxon>
        <taxon>Meloidogyne</taxon>
        <taxon>Meloidogyne incognita group</taxon>
    </lineage>
</organism>